<dbReference type="OrthoDB" id="1769578at2"/>
<dbReference type="SUPFAM" id="SSF81573">
    <property type="entry name" value="F1F0 ATP synthase subunit B, membrane domain"/>
    <property type="match status" value="1"/>
</dbReference>
<dbReference type="Gene3D" id="1.20.5.620">
    <property type="entry name" value="F1F0 ATP synthase subunit B, membrane domain"/>
    <property type="match status" value="1"/>
</dbReference>
<dbReference type="PANTHER" id="PTHR33445">
    <property type="entry name" value="ATP SYNTHASE SUBUNIT B', CHLOROPLASTIC"/>
    <property type="match status" value="1"/>
</dbReference>
<keyword evidence="8 13" id="KW-0406">Ion transport</keyword>
<dbReference type="GO" id="GO:0016787">
    <property type="term" value="F:hydrolase activity"/>
    <property type="evidence" value="ECO:0007669"/>
    <property type="project" value="UniProtKB-KW"/>
</dbReference>
<keyword evidence="6 13" id="KW-0375">Hydrogen ion transport</keyword>
<dbReference type="Proteomes" id="UP000276568">
    <property type="component" value="Unassembled WGS sequence"/>
</dbReference>
<dbReference type="EMBL" id="RJQC01000002">
    <property type="protein sequence ID" value="RNM30177.1"/>
    <property type="molecule type" value="Genomic_DNA"/>
</dbReference>
<evidence type="ECO:0000256" key="3">
    <source>
        <dbReference type="ARBA" id="ARBA00022475"/>
    </source>
</evidence>
<comment type="function">
    <text evidence="11 13">F(1)F(0) ATP synthase produces ATP from ADP in the presence of a proton or sodium gradient. F-type ATPases consist of two structural domains, F(1) containing the extramembraneous catalytic core and F(0) containing the membrane proton channel, linked together by a central stalk and a peripheral stalk. During catalysis, ATP synthesis in the catalytic domain of F(1) is coupled via a rotary mechanism of the central stalk subunits to proton translocation.</text>
</comment>
<dbReference type="NCBIfam" id="TIGR01144">
    <property type="entry name" value="ATP_synt_b"/>
    <property type="match status" value="1"/>
</dbReference>
<dbReference type="GO" id="GO:0046961">
    <property type="term" value="F:proton-transporting ATPase activity, rotational mechanism"/>
    <property type="evidence" value="ECO:0007669"/>
    <property type="project" value="TreeGrafter"/>
</dbReference>
<comment type="function">
    <text evidence="13">Component of the F(0) channel, it forms part of the peripheral stalk, linking F(1) to F(0).</text>
</comment>
<comment type="subcellular location">
    <subcellularLocation>
        <location evidence="13">Cell membrane</location>
        <topology evidence="13">Single-pass membrane protein</topology>
    </subcellularLocation>
    <subcellularLocation>
        <location evidence="12">Endomembrane system</location>
        <topology evidence="12">Single-pass membrane protein</topology>
    </subcellularLocation>
</comment>
<keyword evidence="5 13" id="KW-0812">Transmembrane</keyword>
<evidence type="ECO:0000256" key="11">
    <source>
        <dbReference type="ARBA" id="ARBA00025198"/>
    </source>
</evidence>
<keyword evidence="17" id="KW-1185">Reference proteome</keyword>
<keyword evidence="16" id="KW-0378">Hydrolase</keyword>
<evidence type="ECO:0000256" key="14">
    <source>
        <dbReference type="RuleBase" id="RU003848"/>
    </source>
</evidence>
<proteinExistence type="inferred from homology"/>
<evidence type="ECO:0000256" key="13">
    <source>
        <dbReference type="HAMAP-Rule" id="MF_01398"/>
    </source>
</evidence>
<sequence>MVDFNVANYLRINLQDMIMTLISTILIVLFAKHFFWDKILAFVKKRQDLIQDNIDSSENLKKAALAQKEKYDVQMQHAGQDAHVIIETARVNATQQKKEILDQANSEAARIKAKAQEDIDRDRLKAQDEMKEAISDVAIEAAKKLVDKEMDESTQRKFVDDFLAKAGDQQ</sequence>
<dbReference type="InterPro" id="IPR028987">
    <property type="entry name" value="ATP_synth_B-like_membr_sf"/>
</dbReference>
<dbReference type="InterPro" id="IPR005864">
    <property type="entry name" value="ATP_synth_F0_bsu_bac"/>
</dbReference>
<evidence type="ECO:0000256" key="15">
    <source>
        <dbReference type="SAM" id="Coils"/>
    </source>
</evidence>
<gene>
    <name evidence="13 16" type="primary">atpF</name>
    <name evidence="16" type="ORF">EDX97_05085</name>
</gene>
<feature type="coiled-coil region" evidence="15">
    <location>
        <begin position="101"/>
        <end position="132"/>
    </location>
</feature>
<comment type="similarity">
    <text evidence="1 13 14">Belongs to the ATPase B chain family.</text>
</comment>
<evidence type="ECO:0000256" key="9">
    <source>
        <dbReference type="ARBA" id="ARBA00023136"/>
    </source>
</evidence>
<dbReference type="RefSeq" id="WP_128520106.1">
    <property type="nucleotide sequence ID" value="NZ_JALFCT010000001.1"/>
</dbReference>
<dbReference type="InterPro" id="IPR050059">
    <property type="entry name" value="ATP_synthase_B_chain"/>
</dbReference>
<dbReference type="AlphaFoldDB" id="A0A3N0HZV1"/>
<evidence type="ECO:0000256" key="4">
    <source>
        <dbReference type="ARBA" id="ARBA00022547"/>
    </source>
</evidence>
<evidence type="ECO:0000313" key="17">
    <source>
        <dbReference type="Proteomes" id="UP000276568"/>
    </source>
</evidence>
<dbReference type="Pfam" id="PF00430">
    <property type="entry name" value="ATP-synt_B"/>
    <property type="match status" value="1"/>
</dbReference>
<keyword evidence="10 13" id="KW-0066">ATP synthesis</keyword>
<reference evidence="16 17" key="1">
    <citation type="submission" date="2018-11" db="EMBL/GenBank/DDBJ databases">
        <title>Clostridium sp. nov., a member of the family Erysipelotrichaceae isolated from pig faeces.</title>
        <authorList>
            <person name="Chang Y.-H."/>
        </authorList>
    </citation>
    <scope>NUCLEOTIDE SEQUENCE [LARGE SCALE GENOMIC DNA]</scope>
    <source>
        <strain evidence="16 17">YH-panp20</strain>
    </source>
</reference>
<dbReference type="GO" id="GO:0046933">
    <property type="term" value="F:proton-transporting ATP synthase activity, rotational mechanism"/>
    <property type="evidence" value="ECO:0007669"/>
    <property type="project" value="UniProtKB-UniRule"/>
</dbReference>
<protein>
    <recommendedName>
        <fullName evidence="13">ATP synthase subunit b</fullName>
    </recommendedName>
    <alternativeName>
        <fullName evidence="13">ATP synthase F(0) sector subunit b</fullName>
    </alternativeName>
    <alternativeName>
        <fullName evidence="13">ATPase subunit I</fullName>
    </alternativeName>
    <alternativeName>
        <fullName evidence="13">F-type ATPase subunit b</fullName>
        <shortName evidence="13">F-ATPase subunit b</shortName>
    </alternativeName>
</protein>
<evidence type="ECO:0000256" key="10">
    <source>
        <dbReference type="ARBA" id="ARBA00023310"/>
    </source>
</evidence>
<evidence type="ECO:0000256" key="2">
    <source>
        <dbReference type="ARBA" id="ARBA00022448"/>
    </source>
</evidence>
<comment type="caution">
    <text evidence="16">The sequence shown here is derived from an EMBL/GenBank/DDBJ whole genome shotgun (WGS) entry which is preliminary data.</text>
</comment>
<keyword evidence="7 13" id="KW-1133">Transmembrane helix</keyword>
<keyword evidence="3 13" id="KW-1003">Cell membrane</keyword>
<dbReference type="InterPro" id="IPR002146">
    <property type="entry name" value="ATP_synth_b/b'su_bac/chlpt"/>
</dbReference>
<dbReference type="GO" id="GO:0005886">
    <property type="term" value="C:plasma membrane"/>
    <property type="evidence" value="ECO:0007669"/>
    <property type="project" value="UniProtKB-SubCell"/>
</dbReference>
<dbReference type="GO" id="GO:0012505">
    <property type="term" value="C:endomembrane system"/>
    <property type="evidence" value="ECO:0007669"/>
    <property type="project" value="UniProtKB-SubCell"/>
</dbReference>
<organism evidence="16 17">
    <name type="scientific">Absicoccus porci</name>
    <dbReference type="NCBI Taxonomy" id="2486576"/>
    <lineage>
        <taxon>Bacteria</taxon>
        <taxon>Bacillati</taxon>
        <taxon>Bacillota</taxon>
        <taxon>Erysipelotrichia</taxon>
        <taxon>Erysipelotrichales</taxon>
        <taxon>Erysipelotrichaceae</taxon>
        <taxon>Absicoccus</taxon>
    </lineage>
</organism>
<evidence type="ECO:0000256" key="6">
    <source>
        <dbReference type="ARBA" id="ARBA00022781"/>
    </source>
</evidence>
<dbReference type="PANTHER" id="PTHR33445:SF1">
    <property type="entry name" value="ATP SYNTHASE SUBUNIT B"/>
    <property type="match status" value="1"/>
</dbReference>
<dbReference type="HAMAP" id="MF_01398">
    <property type="entry name" value="ATP_synth_b_bprime"/>
    <property type="match status" value="1"/>
</dbReference>
<feature type="transmembrane region" description="Helical" evidence="13">
    <location>
        <begin position="17"/>
        <end position="36"/>
    </location>
</feature>
<evidence type="ECO:0000313" key="16">
    <source>
        <dbReference type="EMBL" id="RNM30177.1"/>
    </source>
</evidence>
<evidence type="ECO:0000256" key="1">
    <source>
        <dbReference type="ARBA" id="ARBA00005513"/>
    </source>
</evidence>
<evidence type="ECO:0000256" key="12">
    <source>
        <dbReference type="ARBA" id="ARBA00037847"/>
    </source>
</evidence>
<evidence type="ECO:0000256" key="7">
    <source>
        <dbReference type="ARBA" id="ARBA00022989"/>
    </source>
</evidence>
<dbReference type="CDD" id="cd06503">
    <property type="entry name" value="ATP-synt_Fo_b"/>
    <property type="match status" value="1"/>
</dbReference>
<keyword evidence="2 13" id="KW-0813">Transport</keyword>
<keyword evidence="9 13" id="KW-0472">Membrane</keyword>
<evidence type="ECO:0000256" key="8">
    <source>
        <dbReference type="ARBA" id="ARBA00023065"/>
    </source>
</evidence>
<keyword evidence="15" id="KW-0175">Coiled coil</keyword>
<comment type="subunit">
    <text evidence="13">F-type ATPases have 2 components, F(1) - the catalytic core - and F(0) - the membrane proton channel. F(1) has five subunits: alpha(3), beta(3), gamma(1), delta(1), epsilon(1). F(0) has three main subunits: a(1), b(2) and c(10-14). The alpha and beta chains form an alternating ring which encloses part of the gamma chain. F(1) is attached to F(0) by a central stalk formed by the gamma and epsilon chains, while a peripheral stalk is formed by the delta and b chains.</text>
</comment>
<name>A0A3N0HZV1_9FIRM</name>
<keyword evidence="4 13" id="KW-0138">CF(0)</keyword>
<evidence type="ECO:0000256" key="5">
    <source>
        <dbReference type="ARBA" id="ARBA00022692"/>
    </source>
</evidence>
<accession>A0A3N0HZV1</accession>
<dbReference type="GO" id="GO:0045259">
    <property type="term" value="C:proton-transporting ATP synthase complex"/>
    <property type="evidence" value="ECO:0007669"/>
    <property type="project" value="UniProtKB-KW"/>
</dbReference>